<dbReference type="Pfam" id="PF00646">
    <property type="entry name" value="F-box"/>
    <property type="match status" value="1"/>
</dbReference>
<dbReference type="Gene3D" id="1.20.1280.50">
    <property type="match status" value="1"/>
</dbReference>
<dbReference type="PROSITE" id="PS50181">
    <property type="entry name" value="FBOX"/>
    <property type="match status" value="1"/>
</dbReference>
<dbReference type="EMBL" id="PKMF04000050">
    <property type="protein sequence ID" value="KAK7854932.1"/>
    <property type="molecule type" value="Genomic_DNA"/>
</dbReference>
<keyword evidence="3" id="KW-1185">Reference proteome</keyword>
<reference evidence="2 3" key="1">
    <citation type="journal article" date="2018" name="Sci. Data">
        <title>The draft genome sequence of cork oak.</title>
        <authorList>
            <person name="Ramos A.M."/>
            <person name="Usie A."/>
            <person name="Barbosa P."/>
            <person name="Barros P.M."/>
            <person name="Capote T."/>
            <person name="Chaves I."/>
            <person name="Simoes F."/>
            <person name="Abreu I."/>
            <person name="Carrasquinho I."/>
            <person name="Faro C."/>
            <person name="Guimaraes J.B."/>
            <person name="Mendonca D."/>
            <person name="Nobrega F."/>
            <person name="Rodrigues L."/>
            <person name="Saibo N.J.M."/>
            <person name="Varela M.C."/>
            <person name="Egas C."/>
            <person name="Matos J."/>
            <person name="Miguel C.M."/>
            <person name="Oliveira M.M."/>
            <person name="Ricardo C.P."/>
            <person name="Goncalves S."/>
        </authorList>
    </citation>
    <scope>NUCLEOTIDE SEQUENCE [LARGE SCALE GENOMIC DNA]</scope>
    <source>
        <strain evidence="3">cv. HL8</strain>
    </source>
</reference>
<proteinExistence type="predicted"/>
<dbReference type="SUPFAM" id="SSF81383">
    <property type="entry name" value="F-box domain"/>
    <property type="match status" value="1"/>
</dbReference>
<protein>
    <submittedName>
        <fullName evidence="2">F-box protein</fullName>
    </submittedName>
</protein>
<dbReference type="AlphaFoldDB" id="A0AAW0LUL7"/>
<dbReference type="PANTHER" id="PTHR31672">
    <property type="entry name" value="BNACNNG10540D PROTEIN"/>
    <property type="match status" value="1"/>
</dbReference>
<name>A0AAW0LUL7_QUESU</name>
<evidence type="ECO:0000313" key="3">
    <source>
        <dbReference type="Proteomes" id="UP000237347"/>
    </source>
</evidence>
<dbReference type="PANTHER" id="PTHR31672:SF13">
    <property type="entry name" value="F-BOX PROTEIN CPR30-LIKE"/>
    <property type="match status" value="1"/>
</dbReference>
<evidence type="ECO:0000313" key="2">
    <source>
        <dbReference type="EMBL" id="KAK7854932.1"/>
    </source>
</evidence>
<organism evidence="2 3">
    <name type="scientific">Quercus suber</name>
    <name type="common">Cork oak</name>
    <dbReference type="NCBI Taxonomy" id="58331"/>
    <lineage>
        <taxon>Eukaryota</taxon>
        <taxon>Viridiplantae</taxon>
        <taxon>Streptophyta</taxon>
        <taxon>Embryophyta</taxon>
        <taxon>Tracheophyta</taxon>
        <taxon>Spermatophyta</taxon>
        <taxon>Magnoliopsida</taxon>
        <taxon>eudicotyledons</taxon>
        <taxon>Gunneridae</taxon>
        <taxon>Pentapetalae</taxon>
        <taxon>rosids</taxon>
        <taxon>fabids</taxon>
        <taxon>Fagales</taxon>
        <taxon>Fagaceae</taxon>
        <taxon>Quercus</taxon>
    </lineage>
</organism>
<dbReference type="SMART" id="SM00256">
    <property type="entry name" value="FBOX"/>
    <property type="match status" value="1"/>
</dbReference>
<sequence length="303" mass="35614">MAVESSKDLSLILRRRREKSLIDEDDSILSPRRKRIRRIEEEPIQIQIQIDIEKLHHSRLVEFLFGFPCRSAFQYKSVPKRRYSLMAVDSSKGLPWSLLVLMLLIRRTEEEPIQIDVEKLPDSLLFEVLYRLPCQSAVQYKSVSKRWCSLISHSEFVRLSINHHYRHEFSKSHSDPFTLALYYDRNILALPFHNCEDFSGDRIDFLDFLPCIRKNYPFYIEASYNDLLLIRSEVDPNSTALQGICEYCICNPLTKQWITLPHIRLALGRRTNRIMVGFVCDPYSCDKEQGYINNARYKVGTGD</sequence>
<dbReference type="Proteomes" id="UP000237347">
    <property type="component" value="Unassembled WGS sequence"/>
</dbReference>
<dbReference type="InterPro" id="IPR001810">
    <property type="entry name" value="F-box_dom"/>
</dbReference>
<dbReference type="InterPro" id="IPR036047">
    <property type="entry name" value="F-box-like_dom_sf"/>
</dbReference>
<accession>A0AAW0LUL7</accession>
<feature type="domain" description="F-box" evidence="1">
    <location>
        <begin position="114"/>
        <end position="159"/>
    </location>
</feature>
<evidence type="ECO:0000259" key="1">
    <source>
        <dbReference type="PROSITE" id="PS50181"/>
    </source>
</evidence>
<gene>
    <name evidence="2" type="ORF">CFP56_030184</name>
</gene>
<dbReference type="InterPro" id="IPR050796">
    <property type="entry name" value="SCF_F-box_component"/>
</dbReference>
<comment type="caution">
    <text evidence="2">The sequence shown here is derived from an EMBL/GenBank/DDBJ whole genome shotgun (WGS) entry which is preliminary data.</text>
</comment>